<protein>
    <recommendedName>
        <fullName evidence="8">Dihydrofolate synthase/folylpolyglutamate synthase</fullName>
        <ecNumber evidence="6">6.3.2.12</ecNumber>
        <ecNumber evidence="7">6.3.2.17</ecNumber>
    </recommendedName>
    <alternativeName>
        <fullName evidence="17">Folylpoly-gamma-glutamate synthetase-dihydrofolate synthetase</fullName>
    </alternativeName>
    <alternativeName>
        <fullName evidence="15">Folylpolyglutamate synthetase</fullName>
    </alternativeName>
    <alternativeName>
        <fullName evidence="16">Tetrahydrofolylpolyglutamate synthase</fullName>
    </alternativeName>
</protein>
<dbReference type="GO" id="GO:0004326">
    <property type="term" value="F:tetrahydrofolylpolyglutamate synthase activity"/>
    <property type="evidence" value="ECO:0007669"/>
    <property type="project" value="UniProtKB-EC"/>
</dbReference>
<evidence type="ECO:0000256" key="7">
    <source>
        <dbReference type="ARBA" id="ARBA00013025"/>
    </source>
</evidence>
<dbReference type="EC" id="6.3.2.17" evidence="7"/>
<reference evidence="25" key="1">
    <citation type="submission" date="2008-06" db="EMBL/GenBank/DDBJ databases">
        <title>Complete sequence of Chlorobaculum parvum NCIB 8327.</title>
        <authorList>
            <consortium name="US DOE Joint Genome Institute"/>
            <person name="Lucas S."/>
            <person name="Copeland A."/>
            <person name="Lapidus A."/>
            <person name="Glavina del Rio T."/>
            <person name="Dalin E."/>
            <person name="Tice H."/>
            <person name="Bruce D."/>
            <person name="Goodwin L."/>
            <person name="Pitluck S."/>
            <person name="Schmutz J."/>
            <person name="Larimer F."/>
            <person name="Land M."/>
            <person name="Hauser L."/>
            <person name="Kyrpides N."/>
            <person name="Mikhailova N."/>
            <person name="Zhao F."/>
            <person name="Li T."/>
            <person name="Liu Z."/>
            <person name="Overmann J."/>
            <person name="Bryant D.A."/>
            <person name="Richardson P."/>
        </authorList>
    </citation>
    <scope>NUCLEOTIDE SEQUENCE [LARGE SCALE GENOMIC DNA]</scope>
    <source>
        <strain evidence="25">NCIB 8327</strain>
    </source>
</reference>
<evidence type="ECO:0000256" key="22">
    <source>
        <dbReference type="PIRNR" id="PIRNR001563"/>
    </source>
</evidence>
<dbReference type="GO" id="GO:0046872">
    <property type="term" value="F:metal ion binding"/>
    <property type="evidence" value="ECO:0007669"/>
    <property type="project" value="UniProtKB-KW"/>
</dbReference>
<comment type="similarity">
    <text evidence="5 22">Belongs to the folylpolyglutamate synthase family.</text>
</comment>
<dbReference type="SUPFAM" id="SSF53244">
    <property type="entry name" value="MurD-like peptide ligases, peptide-binding domain"/>
    <property type="match status" value="1"/>
</dbReference>
<evidence type="ECO:0000256" key="4">
    <source>
        <dbReference type="ARBA" id="ARBA00005150"/>
    </source>
</evidence>
<comment type="function">
    <text evidence="2">Functions in two distinct reactions of the de novo folate biosynthetic pathway. Catalyzes the addition of a glutamate residue to dihydropteroate (7,8-dihydropteroate or H2Pte) to form dihydrofolate (7,8-dihydrofolate monoglutamate or H2Pte-Glu). Also catalyzes successive additions of L-glutamate to tetrahydrofolate or 10-formyltetrahydrofolate or 5,10-methylenetetrahydrofolate, leading to folylpolyglutamate derivatives.</text>
</comment>
<dbReference type="KEGG" id="cpc:Cpar_1771"/>
<evidence type="ECO:0000256" key="15">
    <source>
        <dbReference type="ARBA" id="ARBA00030048"/>
    </source>
</evidence>
<dbReference type="eggNOG" id="COG0285">
    <property type="taxonomic scope" value="Bacteria"/>
</dbReference>
<evidence type="ECO:0000256" key="13">
    <source>
        <dbReference type="ARBA" id="ARBA00022842"/>
    </source>
</evidence>
<keyword evidence="13" id="KW-0460">Magnesium</keyword>
<name>B3QQG0_CHLP8</name>
<evidence type="ECO:0000313" key="26">
    <source>
        <dbReference type="Proteomes" id="UP000008811"/>
    </source>
</evidence>
<evidence type="ECO:0000256" key="19">
    <source>
        <dbReference type="ARBA" id="ARBA00047808"/>
    </source>
</evidence>
<evidence type="ECO:0000256" key="11">
    <source>
        <dbReference type="ARBA" id="ARBA00022741"/>
    </source>
</evidence>
<keyword evidence="12 22" id="KW-0067">ATP-binding</keyword>
<sequence>MDYRQALDFLFPLHRFGIKPGLERIEALLDVLGHPERRLGTVVHLAGTNGKGTVASCMASIFRASGRKAGLFTSPHLIDFTERIRIDGVPISQARVAEYCSKLESAIVELGATFFEVTTAMAFAYFADEGVDASVIETGMGGRLDATNAVKADIVIIPSIGLEHTEWLGDSLGAIAAEKAAIIKPGSRVFTAVADEEALAPIRQAAGRQQAELHHVSEASCETVAVQPGRLDLEITLAGDGAHRISAQLTGSFHASNVTLAVMAARSAGIGWSHIETGLADLRGTGYRARLEMLPGSPKVMLDVSHNPDGMSRTVEALREVRGSFRSLRVLLGVAADKDAAGIARQLASIADEVVAVPLPSTRSFPEAELAEVCRDAGIGRVEECGDAAEGIDLLFSHADGDDLILVTGSFYLAGEVAGMERFIFRSGKSGSA</sequence>
<dbReference type="OrthoDB" id="9809356at2"/>
<dbReference type="InterPro" id="IPR036565">
    <property type="entry name" value="Mur-like_cat_sf"/>
</dbReference>
<proteinExistence type="inferred from homology"/>
<dbReference type="GO" id="GO:0046656">
    <property type="term" value="P:folic acid biosynthetic process"/>
    <property type="evidence" value="ECO:0007669"/>
    <property type="project" value="UniProtKB-KW"/>
</dbReference>
<dbReference type="InterPro" id="IPR004101">
    <property type="entry name" value="Mur_ligase_C"/>
</dbReference>
<dbReference type="AlphaFoldDB" id="B3QQG0"/>
<evidence type="ECO:0000256" key="10">
    <source>
        <dbReference type="ARBA" id="ARBA00022723"/>
    </source>
</evidence>
<dbReference type="Proteomes" id="UP000008811">
    <property type="component" value="Chromosome"/>
</dbReference>
<keyword evidence="26" id="KW-1185">Reference proteome</keyword>
<gene>
    <name evidence="25" type="ordered locus">Cpar_1771</name>
</gene>
<evidence type="ECO:0000256" key="21">
    <source>
        <dbReference type="ARBA" id="ARBA00049161"/>
    </source>
</evidence>
<dbReference type="NCBIfam" id="TIGR01499">
    <property type="entry name" value="folC"/>
    <property type="match status" value="1"/>
</dbReference>
<evidence type="ECO:0000259" key="23">
    <source>
        <dbReference type="Pfam" id="PF02875"/>
    </source>
</evidence>
<keyword evidence="9 22" id="KW-0436">Ligase</keyword>
<dbReference type="GO" id="GO:0008841">
    <property type="term" value="F:dihydrofolate synthase activity"/>
    <property type="evidence" value="ECO:0007669"/>
    <property type="project" value="UniProtKB-EC"/>
</dbReference>
<dbReference type="HOGENOM" id="CLU_015869_1_2_10"/>
<evidence type="ECO:0000256" key="3">
    <source>
        <dbReference type="ARBA" id="ARBA00004799"/>
    </source>
</evidence>
<evidence type="ECO:0000313" key="25">
    <source>
        <dbReference type="EMBL" id="ACF12163.1"/>
    </source>
</evidence>
<dbReference type="InterPro" id="IPR013221">
    <property type="entry name" value="Mur_ligase_cen"/>
</dbReference>
<evidence type="ECO:0000256" key="16">
    <source>
        <dbReference type="ARBA" id="ARBA00030592"/>
    </source>
</evidence>
<dbReference type="Gene3D" id="3.40.1190.10">
    <property type="entry name" value="Mur-like, catalytic domain"/>
    <property type="match status" value="1"/>
</dbReference>
<dbReference type="Gene3D" id="3.90.190.20">
    <property type="entry name" value="Mur ligase, C-terminal domain"/>
    <property type="match status" value="1"/>
</dbReference>
<evidence type="ECO:0000256" key="14">
    <source>
        <dbReference type="ARBA" id="ARBA00022909"/>
    </source>
</evidence>
<comment type="pathway">
    <text evidence="3">Cofactor biosynthesis; tetrahydrofolate biosynthesis; 7,8-dihydrofolate from 2-amino-4-hydroxy-6-hydroxymethyl-7,8-dihydropteridine diphosphate and 4-aminobenzoate: step 2/2.</text>
</comment>
<keyword evidence="10" id="KW-0479">Metal-binding</keyword>
<comment type="pathway">
    <text evidence="4">Cofactor biosynthesis; tetrahydrofolylpolyglutamate biosynthesis.</text>
</comment>
<dbReference type="PANTHER" id="PTHR11136:SF0">
    <property type="entry name" value="DIHYDROFOLATE SYNTHETASE-RELATED"/>
    <property type="match status" value="1"/>
</dbReference>
<dbReference type="PIRSF" id="PIRSF001563">
    <property type="entry name" value="Folylpolyglu_synth"/>
    <property type="match status" value="1"/>
</dbReference>
<organism evidence="25 26">
    <name type="scientific">Chlorobaculum parvum (strain DSM 263 / NCIMB 8327)</name>
    <name type="common">Chlorobium vibrioforme subsp. thiosulfatophilum</name>
    <dbReference type="NCBI Taxonomy" id="517417"/>
    <lineage>
        <taxon>Bacteria</taxon>
        <taxon>Pseudomonadati</taxon>
        <taxon>Chlorobiota</taxon>
        <taxon>Chlorobiia</taxon>
        <taxon>Chlorobiales</taxon>
        <taxon>Chlorobiaceae</taxon>
        <taxon>Chlorobaculum</taxon>
    </lineage>
</organism>
<dbReference type="InterPro" id="IPR036615">
    <property type="entry name" value="Mur_ligase_C_dom_sf"/>
</dbReference>
<evidence type="ECO:0000256" key="12">
    <source>
        <dbReference type="ARBA" id="ARBA00022840"/>
    </source>
</evidence>
<evidence type="ECO:0000256" key="18">
    <source>
        <dbReference type="ARBA" id="ARBA00047493"/>
    </source>
</evidence>
<evidence type="ECO:0000256" key="1">
    <source>
        <dbReference type="ARBA" id="ARBA00001946"/>
    </source>
</evidence>
<keyword evidence="11 22" id="KW-0547">Nucleotide-binding</keyword>
<dbReference type="RefSeq" id="WP_012502996.1">
    <property type="nucleotide sequence ID" value="NC_011027.1"/>
</dbReference>
<evidence type="ECO:0000259" key="24">
    <source>
        <dbReference type="Pfam" id="PF08245"/>
    </source>
</evidence>
<dbReference type="Pfam" id="PF02875">
    <property type="entry name" value="Mur_ligase_C"/>
    <property type="match status" value="1"/>
</dbReference>
<evidence type="ECO:0000256" key="6">
    <source>
        <dbReference type="ARBA" id="ARBA00013023"/>
    </source>
</evidence>
<feature type="domain" description="Mur ligase central" evidence="24">
    <location>
        <begin position="46"/>
        <end position="265"/>
    </location>
</feature>
<evidence type="ECO:0000256" key="8">
    <source>
        <dbReference type="ARBA" id="ARBA00019357"/>
    </source>
</evidence>
<dbReference type="STRING" id="517417.Cpar_1771"/>
<comment type="catalytic activity">
    <reaction evidence="21">
        <text>7,8-dihydropteroate + L-glutamate + ATP = 7,8-dihydrofolate + ADP + phosphate + H(+)</text>
        <dbReference type="Rhea" id="RHEA:23584"/>
        <dbReference type="ChEBI" id="CHEBI:15378"/>
        <dbReference type="ChEBI" id="CHEBI:17839"/>
        <dbReference type="ChEBI" id="CHEBI:29985"/>
        <dbReference type="ChEBI" id="CHEBI:30616"/>
        <dbReference type="ChEBI" id="CHEBI:43474"/>
        <dbReference type="ChEBI" id="CHEBI:57451"/>
        <dbReference type="ChEBI" id="CHEBI:456216"/>
        <dbReference type="EC" id="6.3.2.12"/>
    </reaction>
</comment>
<dbReference type="InterPro" id="IPR001645">
    <property type="entry name" value="Folylpolyglutamate_synth"/>
</dbReference>
<dbReference type="SUPFAM" id="SSF53623">
    <property type="entry name" value="MurD-like peptide ligases, catalytic domain"/>
    <property type="match status" value="1"/>
</dbReference>
<comment type="cofactor">
    <cofactor evidence="1">
        <name>Mg(2+)</name>
        <dbReference type="ChEBI" id="CHEBI:18420"/>
    </cofactor>
</comment>
<dbReference type="GO" id="GO:0005524">
    <property type="term" value="F:ATP binding"/>
    <property type="evidence" value="ECO:0007669"/>
    <property type="project" value="UniProtKB-KW"/>
</dbReference>
<comment type="catalytic activity">
    <reaction evidence="20">
        <text>(6R)-5,10-methylenetetrahydrofolyl-(gamma-L-Glu)(n) + L-glutamate + ATP = (6R)-5,10-methylenetetrahydrofolyl-(gamma-L-Glu)(n+1) + ADP + phosphate + H(+)</text>
        <dbReference type="Rhea" id="RHEA:51912"/>
        <dbReference type="Rhea" id="RHEA-COMP:13257"/>
        <dbReference type="Rhea" id="RHEA-COMP:13258"/>
        <dbReference type="ChEBI" id="CHEBI:15378"/>
        <dbReference type="ChEBI" id="CHEBI:29985"/>
        <dbReference type="ChEBI" id="CHEBI:30616"/>
        <dbReference type="ChEBI" id="CHEBI:43474"/>
        <dbReference type="ChEBI" id="CHEBI:136572"/>
        <dbReference type="ChEBI" id="CHEBI:456216"/>
        <dbReference type="EC" id="6.3.2.17"/>
    </reaction>
</comment>
<keyword evidence="14" id="KW-0289">Folate biosynthesis</keyword>
<evidence type="ECO:0000256" key="5">
    <source>
        <dbReference type="ARBA" id="ARBA00008276"/>
    </source>
</evidence>
<evidence type="ECO:0000256" key="9">
    <source>
        <dbReference type="ARBA" id="ARBA00022598"/>
    </source>
</evidence>
<comment type="catalytic activity">
    <reaction evidence="18">
        <text>(6S)-5,6,7,8-tetrahydrofolyl-(gamma-L-Glu)(n) + L-glutamate + ATP = (6S)-5,6,7,8-tetrahydrofolyl-(gamma-L-Glu)(n+1) + ADP + phosphate + H(+)</text>
        <dbReference type="Rhea" id="RHEA:10580"/>
        <dbReference type="Rhea" id="RHEA-COMP:14738"/>
        <dbReference type="Rhea" id="RHEA-COMP:14740"/>
        <dbReference type="ChEBI" id="CHEBI:15378"/>
        <dbReference type="ChEBI" id="CHEBI:29985"/>
        <dbReference type="ChEBI" id="CHEBI:30616"/>
        <dbReference type="ChEBI" id="CHEBI:43474"/>
        <dbReference type="ChEBI" id="CHEBI:141005"/>
        <dbReference type="ChEBI" id="CHEBI:456216"/>
        <dbReference type="EC" id="6.3.2.17"/>
    </reaction>
</comment>
<dbReference type="GO" id="GO:0005737">
    <property type="term" value="C:cytoplasm"/>
    <property type="evidence" value="ECO:0007669"/>
    <property type="project" value="TreeGrafter"/>
</dbReference>
<dbReference type="Pfam" id="PF08245">
    <property type="entry name" value="Mur_ligase_M"/>
    <property type="match status" value="1"/>
</dbReference>
<dbReference type="FunFam" id="3.40.1190.10:FF:000011">
    <property type="entry name" value="Folylpolyglutamate synthase/dihydrofolate synthase"/>
    <property type="match status" value="1"/>
</dbReference>
<accession>B3QQG0</accession>
<evidence type="ECO:0000256" key="20">
    <source>
        <dbReference type="ARBA" id="ARBA00049035"/>
    </source>
</evidence>
<evidence type="ECO:0000256" key="17">
    <source>
        <dbReference type="ARBA" id="ARBA00032510"/>
    </source>
</evidence>
<dbReference type="EC" id="6.3.2.12" evidence="6"/>
<dbReference type="PANTHER" id="PTHR11136">
    <property type="entry name" value="FOLYLPOLYGLUTAMATE SYNTHASE-RELATED"/>
    <property type="match status" value="1"/>
</dbReference>
<feature type="domain" description="Mur ligase C-terminal" evidence="23">
    <location>
        <begin position="290"/>
        <end position="411"/>
    </location>
</feature>
<dbReference type="EMBL" id="CP001099">
    <property type="protein sequence ID" value="ACF12163.1"/>
    <property type="molecule type" value="Genomic_DNA"/>
</dbReference>
<evidence type="ECO:0000256" key="2">
    <source>
        <dbReference type="ARBA" id="ARBA00002714"/>
    </source>
</evidence>
<comment type="catalytic activity">
    <reaction evidence="19">
        <text>10-formyltetrahydrofolyl-(gamma-L-Glu)(n) + L-glutamate + ATP = 10-formyltetrahydrofolyl-(gamma-L-Glu)(n+1) + ADP + phosphate + H(+)</text>
        <dbReference type="Rhea" id="RHEA:51904"/>
        <dbReference type="Rhea" id="RHEA-COMP:13088"/>
        <dbReference type="Rhea" id="RHEA-COMP:14300"/>
        <dbReference type="ChEBI" id="CHEBI:15378"/>
        <dbReference type="ChEBI" id="CHEBI:29985"/>
        <dbReference type="ChEBI" id="CHEBI:30616"/>
        <dbReference type="ChEBI" id="CHEBI:43474"/>
        <dbReference type="ChEBI" id="CHEBI:134413"/>
        <dbReference type="ChEBI" id="CHEBI:456216"/>
        <dbReference type="EC" id="6.3.2.17"/>
    </reaction>
</comment>